<evidence type="ECO:0000313" key="9">
    <source>
        <dbReference type="Proteomes" id="UP001317822"/>
    </source>
</evidence>
<evidence type="ECO:0000256" key="2">
    <source>
        <dbReference type="ARBA" id="ARBA00022692"/>
    </source>
</evidence>
<feature type="region of interest" description="Disordered" evidence="5">
    <location>
        <begin position="1"/>
        <end position="20"/>
    </location>
</feature>
<proteinExistence type="predicted"/>
<accession>A0ABM8DDG2</accession>
<feature type="domain" description="DUF202" evidence="7">
    <location>
        <begin position="29"/>
        <end position="98"/>
    </location>
</feature>
<keyword evidence="9" id="KW-1185">Reference proteome</keyword>
<dbReference type="EMBL" id="AP027041">
    <property type="protein sequence ID" value="BDU16635.1"/>
    <property type="molecule type" value="Genomic_DNA"/>
</dbReference>
<reference evidence="8 9" key="1">
    <citation type="journal article" date="2023" name="Int. J. Syst. Evol. Microbiol.">
        <title>Physiological and genomic analyses of cobalamin (vitamin B12)-auxotrophy of Lysobacter auxotrophicus sp. nov., a methionine-auxotrophic chitinolytic bacterium isolated from chitin-treated soil.</title>
        <authorList>
            <person name="Saito A."/>
            <person name="Dohra H."/>
            <person name="Hamada M."/>
            <person name="Moriuchi R."/>
            <person name="Kotsuchibashi Y."/>
            <person name="Mori K."/>
        </authorList>
    </citation>
    <scope>NUCLEOTIDE SEQUENCE [LARGE SCALE GENOMIC DNA]</scope>
    <source>
        <strain evidence="8 9">5-21a</strain>
    </source>
</reference>
<keyword evidence="2 6" id="KW-0812">Transmembrane</keyword>
<dbReference type="InterPro" id="IPR003807">
    <property type="entry name" value="DUF202"/>
</dbReference>
<evidence type="ECO:0000256" key="5">
    <source>
        <dbReference type="SAM" id="MobiDB-lite"/>
    </source>
</evidence>
<evidence type="ECO:0000313" key="8">
    <source>
        <dbReference type="EMBL" id="BDU16635.1"/>
    </source>
</evidence>
<keyword evidence="4 6" id="KW-0472">Membrane</keyword>
<feature type="transmembrane region" description="Helical" evidence="6">
    <location>
        <begin position="124"/>
        <end position="149"/>
    </location>
</feature>
<sequence>MSSQDSVVPTPTSTSTELASRRTGMAFQRTRLAADRTLMAVIRTSLSLISFGFTIHKAFERLKDMQVIEHAASARNFGLSLVVIGLLVLMMGIVYHIWFMLALRKQRGGLRTSGLIHGESPFPPSMTLVAAFLILALGLLTSISMIYHIGPYT</sequence>
<keyword evidence="3 6" id="KW-1133">Transmembrane helix</keyword>
<name>A0ABM8DDG2_9GAMM</name>
<evidence type="ECO:0000256" key="1">
    <source>
        <dbReference type="ARBA" id="ARBA00004127"/>
    </source>
</evidence>
<feature type="transmembrane region" description="Helical" evidence="6">
    <location>
        <begin position="79"/>
        <end position="103"/>
    </location>
</feature>
<feature type="compositionally biased region" description="Low complexity" evidence="5">
    <location>
        <begin position="1"/>
        <end position="16"/>
    </location>
</feature>
<evidence type="ECO:0000256" key="3">
    <source>
        <dbReference type="ARBA" id="ARBA00022989"/>
    </source>
</evidence>
<dbReference type="Pfam" id="PF02656">
    <property type="entry name" value="DUF202"/>
    <property type="match status" value="1"/>
</dbReference>
<feature type="transmembrane region" description="Helical" evidence="6">
    <location>
        <begin position="38"/>
        <end position="59"/>
    </location>
</feature>
<protein>
    <submittedName>
        <fullName evidence="8">DUF202 domain-containing protein</fullName>
    </submittedName>
</protein>
<comment type="subcellular location">
    <subcellularLocation>
        <location evidence="1">Endomembrane system</location>
        <topology evidence="1">Multi-pass membrane protein</topology>
    </subcellularLocation>
</comment>
<evidence type="ECO:0000259" key="7">
    <source>
        <dbReference type="Pfam" id="PF02656"/>
    </source>
</evidence>
<organism evidence="8 9">
    <name type="scientific">Lysobacter auxotrophicus</name>
    <dbReference type="NCBI Taxonomy" id="2992573"/>
    <lineage>
        <taxon>Bacteria</taxon>
        <taxon>Pseudomonadati</taxon>
        <taxon>Pseudomonadota</taxon>
        <taxon>Gammaproteobacteria</taxon>
        <taxon>Lysobacterales</taxon>
        <taxon>Lysobacteraceae</taxon>
        <taxon>Lysobacter</taxon>
    </lineage>
</organism>
<evidence type="ECO:0000256" key="4">
    <source>
        <dbReference type="ARBA" id="ARBA00023136"/>
    </source>
</evidence>
<dbReference type="Proteomes" id="UP001317822">
    <property type="component" value="Chromosome"/>
</dbReference>
<evidence type="ECO:0000256" key="6">
    <source>
        <dbReference type="SAM" id="Phobius"/>
    </source>
</evidence>
<gene>
    <name evidence="8" type="ORF">LA521A_18360</name>
</gene>